<feature type="non-terminal residue" evidence="1">
    <location>
        <position position="67"/>
    </location>
</feature>
<sequence>MVLNLGGYKIVVVALGDRTAVFVTCSSGGFSCVGSGFFGRTCSSGGASSFRGFGVSPSIGCSGFMSS</sequence>
<proteinExistence type="predicted"/>
<dbReference type="AlphaFoldDB" id="A0A699KYZ6"/>
<accession>A0A699KYZ6</accession>
<reference evidence="1" key="1">
    <citation type="journal article" date="2019" name="Sci. Rep.">
        <title>Draft genome of Tanacetum cinerariifolium, the natural source of mosquito coil.</title>
        <authorList>
            <person name="Yamashiro T."/>
            <person name="Shiraishi A."/>
            <person name="Satake H."/>
            <person name="Nakayama K."/>
        </authorList>
    </citation>
    <scope>NUCLEOTIDE SEQUENCE</scope>
</reference>
<organism evidence="1">
    <name type="scientific">Tanacetum cinerariifolium</name>
    <name type="common">Dalmatian daisy</name>
    <name type="synonym">Chrysanthemum cinerariifolium</name>
    <dbReference type="NCBI Taxonomy" id="118510"/>
    <lineage>
        <taxon>Eukaryota</taxon>
        <taxon>Viridiplantae</taxon>
        <taxon>Streptophyta</taxon>
        <taxon>Embryophyta</taxon>
        <taxon>Tracheophyta</taxon>
        <taxon>Spermatophyta</taxon>
        <taxon>Magnoliopsida</taxon>
        <taxon>eudicotyledons</taxon>
        <taxon>Gunneridae</taxon>
        <taxon>Pentapetalae</taxon>
        <taxon>asterids</taxon>
        <taxon>campanulids</taxon>
        <taxon>Asterales</taxon>
        <taxon>Asteraceae</taxon>
        <taxon>Asteroideae</taxon>
        <taxon>Anthemideae</taxon>
        <taxon>Anthemidinae</taxon>
        <taxon>Tanacetum</taxon>
    </lineage>
</organism>
<name>A0A699KYZ6_TANCI</name>
<comment type="caution">
    <text evidence="1">The sequence shown here is derived from an EMBL/GenBank/DDBJ whole genome shotgun (WGS) entry which is preliminary data.</text>
</comment>
<gene>
    <name evidence="1" type="ORF">Tci_683654</name>
</gene>
<dbReference type="EMBL" id="BKCJ010555613">
    <property type="protein sequence ID" value="GFB11683.1"/>
    <property type="molecule type" value="Genomic_DNA"/>
</dbReference>
<protein>
    <submittedName>
        <fullName evidence="1">Uncharacterized protein</fullName>
    </submittedName>
</protein>
<evidence type="ECO:0000313" key="1">
    <source>
        <dbReference type="EMBL" id="GFB11683.1"/>
    </source>
</evidence>